<dbReference type="OrthoDB" id="1495109at2"/>
<accession>A0A1H0AMP3</accession>
<dbReference type="RefSeq" id="WP_092062824.1">
    <property type="nucleotide sequence ID" value="NZ_FNIN01000001.1"/>
</dbReference>
<reference evidence="1 4" key="1">
    <citation type="submission" date="2016-10" db="EMBL/GenBank/DDBJ databases">
        <authorList>
            <person name="de Groot N.N."/>
        </authorList>
    </citation>
    <scope>NUCLEOTIDE SEQUENCE [LARGE SCALE GENOMIC DNA]</scope>
    <source>
        <strain evidence="1 4">DSM 15269</strain>
    </source>
</reference>
<gene>
    <name evidence="1" type="ORF">SAMN04488516_101480</name>
    <name evidence="2" type="ORF">SAMN04488516_10786</name>
    <name evidence="3" type="ORF">SAMN04488516_1112</name>
</gene>
<proteinExistence type="predicted"/>
<dbReference type="EMBL" id="FNIN01000001">
    <property type="protein sequence ID" value="SDN34800.1"/>
    <property type="molecule type" value="Genomic_DNA"/>
</dbReference>
<protein>
    <submittedName>
        <fullName evidence="1">Uncharacterized protein</fullName>
    </submittedName>
</protein>
<evidence type="ECO:0000313" key="4">
    <source>
        <dbReference type="Proteomes" id="UP000199602"/>
    </source>
</evidence>
<dbReference type="EMBL" id="FNIN01000011">
    <property type="protein sequence ID" value="SDN90022.1"/>
    <property type="molecule type" value="Genomic_DNA"/>
</dbReference>
<organism evidence="1 4">
    <name type="scientific">Desulfonauticus submarinus</name>
    <dbReference type="NCBI Taxonomy" id="206665"/>
    <lineage>
        <taxon>Bacteria</taxon>
        <taxon>Pseudomonadati</taxon>
        <taxon>Thermodesulfobacteriota</taxon>
        <taxon>Desulfovibrionia</taxon>
        <taxon>Desulfovibrionales</taxon>
        <taxon>Desulfonauticaceae</taxon>
        <taxon>Desulfonauticus</taxon>
    </lineage>
</organism>
<dbReference type="AlphaFoldDB" id="A0A1H0AMP3"/>
<evidence type="ECO:0000313" key="3">
    <source>
        <dbReference type="EMBL" id="SDN90022.1"/>
    </source>
</evidence>
<dbReference type="EMBL" id="FNIN01000007">
    <property type="protein sequence ID" value="SDN81049.1"/>
    <property type="molecule type" value="Genomic_DNA"/>
</dbReference>
<name>A0A1H0AMP3_9BACT</name>
<dbReference type="Proteomes" id="UP000199602">
    <property type="component" value="Unassembled WGS sequence"/>
</dbReference>
<sequence length="66" mass="8142">MEVELRDEEKLLEKIRELPLIYKKELMDFIEYLQLKAQRKETLYLSEQSLSKDWLLPEEDEAWKNL</sequence>
<evidence type="ECO:0000313" key="2">
    <source>
        <dbReference type="EMBL" id="SDN81049.1"/>
    </source>
</evidence>
<dbReference type="STRING" id="206665.SAMN04488516_101480"/>
<keyword evidence="4" id="KW-1185">Reference proteome</keyword>
<evidence type="ECO:0000313" key="1">
    <source>
        <dbReference type="EMBL" id="SDN34800.1"/>
    </source>
</evidence>